<keyword evidence="1" id="KW-0812">Transmembrane</keyword>
<gene>
    <name evidence="2" type="ORF">MSSIT_2131</name>
</gene>
<evidence type="ECO:0000313" key="2">
    <source>
        <dbReference type="EMBL" id="AKB28850.1"/>
    </source>
</evidence>
<protein>
    <submittedName>
        <fullName evidence="2">Uncharacterized protein</fullName>
    </submittedName>
</protein>
<reference evidence="2 3" key="1">
    <citation type="submission" date="2014-07" db="EMBL/GenBank/DDBJ databases">
        <title>Methanogenic archaea and the global carbon cycle.</title>
        <authorList>
            <person name="Henriksen J.R."/>
            <person name="Luke J."/>
            <person name="Reinhart S."/>
            <person name="Benedict M.N."/>
            <person name="Youngblut N.D."/>
            <person name="Metcalf M.E."/>
            <person name="Whitaker R.J."/>
            <person name="Metcalf W.W."/>
        </authorList>
    </citation>
    <scope>NUCLEOTIDE SEQUENCE [LARGE SCALE GENOMIC DNA]</scope>
    <source>
        <strain evidence="2 3">T4/M</strain>
    </source>
</reference>
<sequence length="62" mass="6826">MSVSIITIILFVLFSGLLLGSKSVRKSLRVYDAGLWSTALMVVTLILILGILAELTVRFLME</sequence>
<organism evidence="2 3">
    <name type="scientific">Methanosarcina siciliae T4/M</name>
    <dbReference type="NCBI Taxonomy" id="1434120"/>
    <lineage>
        <taxon>Archaea</taxon>
        <taxon>Methanobacteriati</taxon>
        <taxon>Methanobacteriota</taxon>
        <taxon>Stenosarchaea group</taxon>
        <taxon>Methanomicrobia</taxon>
        <taxon>Methanosarcinales</taxon>
        <taxon>Methanosarcinaceae</taxon>
        <taxon>Methanosarcina</taxon>
    </lineage>
</organism>
<dbReference type="HOGENOM" id="CLU_176743_0_0_2"/>
<dbReference type="PATRIC" id="fig|1434120.4.peg.2758"/>
<proteinExistence type="predicted"/>
<accession>A0A0E3P4Y2</accession>
<keyword evidence="1" id="KW-0472">Membrane</keyword>
<keyword evidence="1" id="KW-1133">Transmembrane helix</keyword>
<evidence type="ECO:0000313" key="3">
    <source>
        <dbReference type="Proteomes" id="UP000033111"/>
    </source>
</evidence>
<dbReference type="Proteomes" id="UP000033111">
    <property type="component" value="Chromosome"/>
</dbReference>
<name>A0A0E3P4Y2_9EURY</name>
<dbReference type="AlphaFoldDB" id="A0A0E3P4Y2"/>
<dbReference type="KEGG" id="msw:MSSIT_2131"/>
<keyword evidence="3" id="KW-1185">Reference proteome</keyword>
<feature type="transmembrane region" description="Helical" evidence="1">
    <location>
        <begin position="36"/>
        <end position="57"/>
    </location>
</feature>
<evidence type="ECO:0000256" key="1">
    <source>
        <dbReference type="SAM" id="Phobius"/>
    </source>
</evidence>
<dbReference type="EMBL" id="CP009506">
    <property type="protein sequence ID" value="AKB28850.1"/>
    <property type="molecule type" value="Genomic_DNA"/>
</dbReference>